<name>A0A6G1ZEC1_9BACT</name>
<dbReference type="InterPro" id="IPR013783">
    <property type="entry name" value="Ig-like_fold"/>
</dbReference>
<feature type="region of interest" description="Disordered" evidence="1">
    <location>
        <begin position="62"/>
        <end position="84"/>
    </location>
</feature>
<comment type="caution">
    <text evidence="3">The sequence shown here is derived from an EMBL/GenBank/DDBJ whole genome shotgun (WGS) entry which is preliminary data.</text>
</comment>
<dbReference type="AlphaFoldDB" id="A0A6G1ZEC1"/>
<dbReference type="Gene3D" id="2.60.40.10">
    <property type="entry name" value="Immunoglobulins"/>
    <property type="match status" value="1"/>
</dbReference>
<dbReference type="Gene3D" id="2.60.40.2580">
    <property type="match status" value="1"/>
</dbReference>
<sequence length="906" mass="96744">MNKRLLACFLLTVLYCSCTQNEVVTGMGKGKEVSTCFHLNVLASTIAQTRSMVITTEGTTEVDSIPVPVGGPKTRSTTDPGESADRTIQNLWAGQYNEKGELVANEYFSSLVTQESVNLPLKRLEETSHVWVVANAGNLQEKAGTEADLKALTTSEAFTDKGLPVSNLCLMSGMWSGKITENISEDIQLKRSLAKIKFSYSVSGENFSFTPATLELCHVPVSIKYIGDGMPRQLSGDGNFKTYTVTSPGNSGIHYWYIPENPAGTGNNIEEIPMNKTGEGVSYATCIRLTGKAVQDGVTYSDVVFTLYPGNGNNDYNIIRNGFYTIDIKLTGIDFSDKRVTVGTVPEMQDPNNLGAEKGATSIFQVTTRPGVKWSFTIPTWLSAVVGDKTYEAGNKLDFIGPYKVQFEAVAANPRAEVRETSFTVGEKDIYVRQNASSLSVGSSSVSLKAEGSSTGSSTFKATKGLPWAATLASEWGDWLAWNGVTPVSGTEATGENEILAVKATSSNPSASSRTGTILLKGGDAISETGDTDLTESISVTQAGASIEVTDLTPKLGPEADEKLSDSFVATHSKSWVATVTSGTDWLSLLTPESGTTGTDSQIINYKTSLNLNASERRGKITVRVGNEIGNSHPGPSKVITVAQAGSVFEVSPTVLDLESTVSSGTVIVTGTKGLPWTVNPSVTKNGITPGTTSGITKGGSQTLTFSSTTNIGVAREAIFTIAVTGGNHSKVVKVKQAGLTNTVTINQELATAYKNSGVNLTSYPPFNHDNGNVTGTGSDYKGESSSCTIPIPYTIEVENIQSTKDHKYKDGAAKNYCTSKGEGWRLPTVIELYAMWTKCKGTNSNAADDEEDSKLLGTKFINMWYWSSTVGEGDSSRRTGLHMGNGSIVNGETKYTNYIRCVRDI</sequence>
<gene>
    <name evidence="3" type="ORF">GKE01_12165</name>
</gene>
<organism evidence="3">
    <name type="scientific">Parabacteroides goldsteinii</name>
    <dbReference type="NCBI Taxonomy" id="328812"/>
    <lineage>
        <taxon>Bacteria</taxon>
        <taxon>Pseudomonadati</taxon>
        <taxon>Bacteroidota</taxon>
        <taxon>Bacteroidia</taxon>
        <taxon>Bacteroidales</taxon>
        <taxon>Tannerellaceae</taxon>
        <taxon>Parabacteroides</taxon>
    </lineage>
</organism>
<evidence type="ECO:0000256" key="1">
    <source>
        <dbReference type="SAM" id="MobiDB-lite"/>
    </source>
</evidence>
<proteinExistence type="predicted"/>
<dbReference type="InterPro" id="IPR024361">
    <property type="entry name" value="BACON"/>
</dbReference>
<dbReference type="Pfam" id="PF13004">
    <property type="entry name" value="BACON"/>
    <property type="match status" value="1"/>
</dbReference>
<feature type="domain" description="BACON" evidence="2">
    <location>
        <begin position="576"/>
        <end position="645"/>
    </location>
</feature>
<evidence type="ECO:0000313" key="3">
    <source>
        <dbReference type="EMBL" id="MRY12220.1"/>
    </source>
</evidence>
<feature type="compositionally biased region" description="Polar residues" evidence="1">
    <location>
        <begin position="74"/>
        <end position="84"/>
    </location>
</feature>
<dbReference type="RefSeq" id="WP_154278233.1">
    <property type="nucleotide sequence ID" value="NZ_WKLJ01000031.1"/>
</dbReference>
<accession>A0A6G1ZEC1</accession>
<dbReference type="EMBL" id="WKLP01000016">
    <property type="protein sequence ID" value="MRY12220.1"/>
    <property type="molecule type" value="Genomic_DNA"/>
</dbReference>
<protein>
    <submittedName>
        <fullName evidence="3">DUF4906 domain-containing protein</fullName>
    </submittedName>
</protein>
<evidence type="ECO:0000259" key="2">
    <source>
        <dbReference type="Pfam" id="PF13004"/>
    </source>
</evidence>
<reference evidence="3" key="1">
    <citation type="journal article" date="2019" name="Nat. Med.">
        <title>A library of human gut bacterial isolates paired with longitudinal multiomics data enables mechanistic microbiome research.</title>
        <authorList>
            <person name="Poyet M."/>
            <person name="Groussin M."/>
            <person name="Gibbons S.M."/>
            <person name="Avila-Pacheco J."/>
            <person name="Jiang X."/>
            <person name="Kearney S.M."/>
            <person name="Perrotta A.R."/>
            <person name="Berdy B."/>
            <person name="Zhao S."/>
            <person name="Lieberman T.D."/>
            <person name="Swanson P.K."/>
            <person name="Smith M."/>
            <person name="Roesemann S."/>
            <person name="Alexander J.E."/>
            <person name="Rich S.A."/>
            <person name="Livny J."/>
            <person name="Vlamakis H."/>
            <person name="Clish C."/>
            <person name="Bullock K."/>
            <person name="Deik A."/>
            <person name="Scott J."/>
            <person name="Pierce K.A."/>
            <person name="Xavier R.J."/>
            <person name="Alm E.J."/>
        </authorList>
    </citation>
    <scope>NUCLEOTIDE SEQUENCE</scope>
    <source>
        <strain evidence="3">BIOML-A4</strain>
    </source>
</reference>